<keyword evidence="9" id="KW-0282">Flagellum</keyword>
<dbReference type="Pfam" id="PF13861">
    <property type="entry name" value="FLgD_tudor"/>
    <property type="match status" value="1"/>
</dbReference>
<evidence type="ECO:0000256" key="6">
    <source>
        <dbReference type="SAM" id="MobiDB-lite"/>
    </source>
</evidence>
<evidence type="ECO:0000256" key="1">
    <source>
        <dbReference type="ARBA" id="ARBA00010577"/>
    </source>
</evidence>
<evidence type="ECO:0000256" key="2">
    <source>
        <dbReference type="ARBA" id="ARBA00016013"/>
    </source>
</evidence>
<dbReference type="EMBL" id="FMBA01000010">
    <property type="protein sequence ID" value="SCB92366.1"/>
    <property type="molecule type" value="Genomic_DNA"/>
</dbReference>
<keyword evidence="10" id="KW-1185">Reference proteome</keyword>
<keyword evidence="3 5" id="KW-1005">Bacterial flagellum biogenesis</keyword>
<dbReference type="Gene3D" id="2.30.30.910">
    <property type="match status" value="1"/>
</dbReference>
<dbReference type="GO" id="GO:0044781">
    <property type="term" value="P:bacterial-type flagellum organization"/>
    <property type="evidence" value="ECO:0007669"/>
    <property type="project" value="UniProtKB-UniRule"/>
</dbReference>
<proteinExistence type="inferred from homology"/>
<comment type="function">
    <text evidence="4 5">Required for flagellar hook formation. May act as a scaffolding protein.</text>
</comment>
<dbReference type="Gene3D" id="2.60.40.4070">
    <property type="match status" value="1"/>
</dbReference>
<dbReference type="OrthoDB" id="9785233at2"/>
<keyword evidence="9" id="KW-0969">Cilium</keyword>
<protein>
    <recommendedName>
        <fullName evidence="2 5">Basal-body rod modification protein FlgD</fullName>
    </recommendedName>
</protein>
<dbReference type="InterPro" id="IPR005648">
    <property type="entry name" value="FlgD"/>
</dbReference>
<dbReference type="InterPro" id="IPR025965">
    <property type="entry name" value="FlgD/Vpr_Ig-like"/>
</dbReference>
<comment type="similarity">
    <text evidence="1 5">Belongs to the FlgD family.</text>
</comment>
<feature type="region of interest" description="Disordered" evidence="6">
    <location>
        <begin position="1"/>
        <end position="31"/>
    </location>
</feature>
<evidence type="ECO:0000256" key="5">
    <source>
        <dbReference type="RuleBase" id="RU362076"/>
    </source>
</evidence>
<dbReference type="InterPro" id="IPR025963">
    <property type="entry name" value="FLgD_Tudor"/>
</dbReference>
<keyword evidence="9" id="KW-0966">Cell projection</keyword>
<evidence type="ECO:0000256" key="3">
    <source>
        <dbReference type="ARBA" id="ARBA00022795"/>
    </source>
</evidence>
<feature type="domain" description="FlgD/Vpr Ig-like" evidence="7">
    <location>
        <begin position="133"/>
        <end position="200"/>
    </location>
</feature>
<evidence type="ECO:0000256" key="4">
    <source>
        <dbReference type="ARBA" id="ARBA00024746"/>
    </source>
</evidence>
<name>A0A1C4ACS4_9GAMM</name>
<dbReference type="Proteomes" id="UP000199698">
    <property type="component" value="Unassembled WGS sequence"/>
</dbReference>
<accession>A0A1C4ACS4</accession>
<organism evidence="9 10">
    <name type="scientific">Gilliamella intestini</name>
    <dbReference type="NCBI Taxonomy" id="1798183"/>
    <lineage>
        <taxon>Bacteria</taxon>
        <taxon>Pseudomonadati</taxon>
        <taxon>Pseudomonadota</taxon>
        <taxon>Gammaproteobacteria</taxon>
        <taxon>Orbales</taxon>
        <taxon>Orbaceae</taxon>
        <taxon>Gilliamella</taxon>
    </lineage>
</organism>
<dbReference type="RefSeq" id="WP_065635950.1">
    <property type="nucleotide sequence ID" value="NZ_FMBA01000010.1"/>
</dbReference>
<dbReference type="STRING" id="1798183.GA0061080_101024"/>
<dbReference type="Pfam" id="PF03963">
    <property type="entry name" value="FlgD"/>
    <property type="match status" value="1"/>
</dbReference>
<dbReference type="Pfam" id="PF13860">
    <property type="entry name" value="FlgD_ig"/>
    <property type="match status" value="1"/>
</dbReference>
<dbReference type="AlphaFoldDB" id="A0A1C4ACS4"/>
<evidence type="ECO:0000313" key="10">
    <source>
        <dbReference type="Proteomes" id="UP000199698"/>
    </source>
</evidence>
<sequence length="245" mass="25997">MGVSNVLVSESSGVKSPQAKQKNTSDGNSSKELQDNFLTLLIAQMKNQDPTNPMDNSQLTSQLAQINTLAGIERLNTSLGIVSGQIDDSLSVNASNMIGKGVMVPGNKILVATSDPNDINTFDDTKPDKETITTPFGFELMRDADSVVITIQDEKGNVVREVDLGAIPAGVSSFTWDGILNDGTIAPDGSYTFSVNATNDGQKVSSTPLSYSVVYGVINSKVNNKVLLDLGILGSISIDEVRQIL</sequence>
<reference evidence="10" key="1">
    <citation type="submission" date="2016-08" db="EMBL/GenBank/DDBJ databases">
        <authorList>
            <person name="Varghese N."/>
            <person name="Submissions Spin"/>
        </authorList>
    </citation>
    <scope>NUCLEOTIDE SEQUENCE [LARGE SCALE GENOMIC DNA]</scope>
    <source>
        <strain evidence="10">R-53144</strain>
    </source>
</reference>
<evidence type="ECO:0000259" key="7">
    <source>
        <dbReference type="Pfam" id="PF13860"/>
    </source>
</evidence>
<gene>
    <name evidence="9" type="ORF">GA0061080_101024</name>
</gene>
<feature type="domain" description="FlgD Tudor-like" evidence="8">
    <location>
        <begin position="91"/>
        <end position="242"/>
    </location>
</feature>
<evidence type="ECO:0000259" key="8">
    <source>
        <dbReference type="Pfam" id="PF13861"/>
    </source>
</evidence>
<evidence type="ECO:0000313" key="9">
    <source>
        <dbReference type="EMBL" id="SCB92366.1"/>
    </source>
</evidence>